<accession>T1FYU2</accession>
<sequence>QMVSMGLCGVHELIRETHLAHPSLCSRTLQILLNILQCQHPESFKKEPQDVIESLYSLLMDLSQVHEPPPDNTRDSSDTISSLACSCLISLVLARGDTGMILAALSAMFILPCKFAQQQIKLPSILFTLHKSVDAMLIGRLPLGTWFDRGLKRNGRVATFTVVNSLKHHWPTSYRSNIASSGQFLFIQNCYGLFKVGSGYLASIPVSYFFILSLLVLQ</sequence>
<dbReference type="OMA" id="CHASEIN"/>
<keyword evidence="1" id="KW-0812">Transmembrane</keyword>
<keyword evidence="4" id="KW-1185">Reference proteome</keyword>
<gene>
    <name evidence="3" type="primary">20213990</name>
    <name evidence="2" type="ORF">HELRODRAFT_66971</name>
</gene>
<keyword evidence="1" id="KW-1133">Transmembrane helix</keyword>
<reference evidence="3" key="3">
    <citation type="submission" date="2015-06" db="UniProtKB">
        <authorList>
            <consortium name="EnsemblMetazoa"/>
        </authorList>
    </citation>
    <scope>IDENTIFICATION</scope>
</reference>
<dbReference type="eggNOG" id="KOG1428">
    <property type="taxonomic scope" value="Eukaryota"/>
</dbReference>
<dbReference type="OrthoDB" id="6141864at2759"/>
<reference evidence="4" key="1">
    <citation type="submission" date="2012-12" db="EMBL/GenBank/DDBJ databases">
        <authorList>
            <person name="Hellsten U."/>
            <person name="Grimwood J."/>
            <person name="Chapman J.A."/>
            <person name="Shapiro H."/>
            <person name="Aerts A."/>
            <person name="Otillar R.P."/>
            <person name="Terry A.Y."/>
            <person name="Boore J.L."/>
            <person name="Simakov O."/>
            <person name="Marletaz F."/>
            <person name="Cho S.-J."/>
            <person name="Edsinger-Gonzales E."/>
            <person name="Havlak P."/>
            <person name="Kuo D.-H."/>
            <person name="Larsson T."/>
            <person name="Lv J."/>
            <person name="Arendt D."/>
            <person name="Savage R."/>
            <person name="Osoegawa K."/>
            <person name="de Jong P."/>
            <person name="Lindberg D.R."/>
            <person name="Seaver E.C."/>
            <person name="Weisblat D.A."/>
            <person name="Putnam N.H."/>
            <person name="Grigoriev I.V."/>
            <person name="Rokhsar D.S."/>
        </authorList>
    </citation>
    <scope>NUCLEOTIDE SEQUENCE</scope>
</reference>
<name>T1FYU2_HELRO</name>
<dbReference type="InParanoid" id="T1FYU2"/>
<dbReference type="EMBL" id="KB097143">
    <property type="protein sequence ID" value="ESN98983.1"/>
    <property type="molecule type" value="Genomic_DNA"/>
</dbReference>
<feature type="transmembrane region" description="Helical" evidence="1">
    <location>
        <begin position="199"/>
        <end position="217"/>
    </location>
</feature>
<dbReference type="EnsemblMetazoa" id="HelroT66971">
    <property type="protein sequence ID" value="HelroP66971"/>
    <property type="gene ID" value="HelroG66971"/>
</dbReference>
<reference evidence="2 4" key="2">
    <citation type="journal article" date="2013" name="Nature">
        <title>Insights into bilaterian evolution from three spiralian genomes.</title>
        <authorList>
            <person name="Simakov O."/>
            <person name="Marletaz F."/>
            <person name="Cho S.J."/>
            <person name="Edsinger-Gonzales E."/>
            <person name="Havlak P."/>
            <person name="Hellsten U."/>
            <person name="Kuo D.H."/>
            <person name="Larsson T."/>
            <person name="Lv J."/>
            <person name="Arendt D."/>
            <person name="Savage R."/>
            <person name="Osoegawa K."/>
            <person name="de Jong P."/>
            <person name="Grimwood J."/>
            <person name="Chapman J.A."/>
            <person name="Shapiro H."/>
            <person name="Aerts A."/>
            <person name="Otillar R.P."/>
            <person name="Terry A.Y."/>
            <person name="Boore J.L."/>
            <person name="Grigoriev I.V."/>
            <person name="Lindberg D.R."/>
            <person name="Seaver E.C."/>
            <person name="Weisblat D.A."/>
            <person name="Putnam N.H."/>
            <person name="Rokhsar D.S."/>
        </authorList>
    </citation>
    <scope>NUCLEOTIDE SEQUENCE</scope>
</reference>
<dbReference type="Proteomes" id="UP000015101">
    <property type="component" value="Unassembled WGS sequence"/>
</dbReference>
<dbReference type="PANTHER" id="PTHR45943:SF1">
    <property type="entry name" value="E3 UBIQUITIN-PROTEIN LIGASE MYCBP2"/>
    <property type="match status" value="1"/>
</dbReference>
<dbReference type="RefSeq" id="XP_009022504.1">
    <property type="nucleotide sequence ID" value="XM_009024256.1"/>
</dbReference>
<dbReference type="KEGG" id="hro:HELRODRAFT_66971"/>
<dbReference type="GeneID" id="20213990"/>
<dbReference type="AlphaFoldDB" id="T1FYU2"/>
<dbReference type="CTD" id="20213990"/>
<evidence type="ECO:0000313" key="3">
    <source>
        <dbReference type="EnsemblMetazoa" id="HelroP66971"/>
    </source>
</evidence>
<evidence type="ECO:0000256" key="1">
    <source>
        <dbReference type="SAM" id="Phobius"/>
    </source>
</evidence>
<proteinExistence type="predicted"/>
<dbReference type="EMBL" id="AMQM01001090">
    <property type="status" value="NOT_ANNOTATED_CDS"/>
    <property type="molecule type" value="Genomic_DNA"/>
</dbReference>
<evidence type="ECO:0000313" key="2">
    <source>
        <dbReference type="EMBL" id="ESN98983.1"/>
    </source>
</evidence>
<organism evidence="3 4">
    <name type="scientific">Helobdella robusta</name>
    <name type="common">Californian leech</name>
    <dbReference type="NCBI Taxonomy" id="6412"/>
    <lineage>
        <taxon>Eukaryota</taxon>
        <taxon>Metazoa</taxon>
        <taxon>Spiralia</taxon>
        <taxon>Lophotrochozoa</taxon>
        <taxon>Annelida</taxon>
        <taxon>Clitellata</taxon>
        <taxon>Hirudinea</taxon>
        <taxon>Rhynchobdellida</taxon>
        <taxon>Glossiphoniidae</taxon>
        <taxon>Helobdella</taxon>
    </lineage>
</organism>
<protein>
    <submittedName>
        <fullName evidence="2 3">Uncharacterized protein</fullName>
    </submittedName>
</protein>
<evidence type="ECO:0000313" key="4">
    <source>
        <dbReference type="Proteomes" id="UP000015101"/>
    </source>
</evidence>
<keyword evidence="1" id="KW-0472">Membrane</keyword>
<dbReference type="HOGENOM" id="CLU_1177939_0_0_1"/>
<dbReference type="STRING" id="6412.T1FYU2"/>
<dbReference type="PANTHER" id="PTHR45943">
    <property type="entry name" value="E3 UBIQUITIN-PROTEIN LIGASE MYCBP2"/>
    <property type="match status" value="1"/>
</dbReference>